<feature type="domain" description="YprB ribonuclease H-like" evidence="1">
    <location>
        <begin position="8"/>
        <end position="173"/>
    </location>
</feature>
<dbReference type="InterPro" id="IPR038720">
    <property type="entry name" value="YprB_RNase_H-like_dom"/>
</dbReference>
<proteinExistence type="predicted"/>
<dbReference type="SUPFAM" id="SSF53098">
    <property type="entry name" value="Ribonuclease H-like"/>
    <property type="match status" value="1"/>
</dbReference>
<dbReference type="Gene3D" id="3.30.420.10">
    <property type="entry name" value="Ribonuclease H-like superfamily/Ribonuclease H"/>
    <property type="match status" value="1"/>
</dbReference>
<dbReference type="EMBL" id="CP040058">
    <property type="protein sequence ID" value="QCP35715.1"/>
    <property type="molecule type" value="Genomic_DNA"/>
</dbReference>
<dbReference type="RefSeq" id="WP_137329042.1">
    <property type="nucleotide sequence ID" value="NZ_CP040058.1"/>
</dbReference>
<evidence type="ECO:0000313" key="2">
    <source>
        <dbReference type="EMBL" id="QCP35715.1"/>
    </source>
</evidence>
<accession>A0A4P8IFT1</accession>
<gene>
    <name evidence="2" type="ORF">AR1Y2_2261</name>
</gene>
<dbReference type="KEGG" id="arf:AR1Y2_2261"/>
<organism evidence="2 3">
    <name type="scientific">Anaerostipes rhamnosivorans</name>
    <dbReference type="NCBI Taxonomy" id="1229621"/>
    <lineage>
        <taxon>Bacteria</taxon>
        <taxon>Bacillati</taxon>
        <taxon>Bacillota</taxon>
        <taxon>Clostridia</taxon>
        <taxon>Lachnospirales</taxon>
        <taxon>Lachnospiraceae</taxon>
        <taxon>Anaerostipes</taxon>
    </lineage>
</organism>
<dbReference type="InterPro" id="IPR012337">
    <property type="entry name" value="RNaseH-like_sf"/>
</dbReference>
<dbReference type="Pfam" id="PF13482">
    <property type="entry name" value="RNase_H_2"/>
    <property type="match status" value="1"/>
</dbReference>
<reference evidence="2 3" key="1">
    <citation type="submission" date="2019-05" db="EMBL/GenBank/DDBJ databases">
        <title>Complete genome sequencing of Anaerostipes rhamnosivorans.</title>
        <authorList>
            <person name="Bui T.P.N."/>
            <person name="de Vos W.M."/>
        </authorList>
    </citation>
    <scope>NUCLEOTIDE SEQUENCE [LARGE SCALE GENOMIC DNA]</scope>
    <source>
        <strain evidence="2 3">1y2</strain>
    </source>
</reference>
<evidence type="ECO:0000259" key="1">
    <source>
        <dbReference type="Pfam" id="PF13482"/>
    </source>
</evidence>
<dbReference type="AlphaFoldDB" id="A0A4P8IFT1"/>
<name>A0A4P8IFT1_9FIRM</name>
<protein>
    <submittedName>
        <fullName evidence="2">Putative elongation subunit of DNA-dependent DNA polymerase</fullName>
    </submittedName>
</protein>
<keyword evidence="3" id="KW-1185">Reference proteome</keyword>
<dbReference type="PANTHER" id="PTHR38462:SF1">
    <property type="entry name" value="YPRB RIBONUCLEASE H-LIKE DOMAIN-CONTAINING PROTEIN"/>
    <property type="match status" value="1"/>
</dbReference>
<dbReference type="InterPro" id="IPR036397">
    <property type="entry name" value="RNaseH_sf"/>
</dbReference>
<dbReference type="PANTHER" id="PTHR38462">
    <property type="entry name" value="EXONUCLEASE-LIKE PROTEIN"/>
    <property type="match status" value="1"/>
</dbReference>
<evidence type="ECO:0000313" key="3">
    <source>
        <dbReference type="Proteomes" id="UP000298653"/>
    </source>
</evidence>
<dbReference type="Proteomes" id="UP000298653">
    <property type="component" value="Chromosome"/>
</dbReference>
<sequence>MNTKENLLYLDIETTGLSPETSALTVIGCCEKDGTAVQWFNESGSEQKKILSSFLSYAERFDTFVTYNGGTFDLPFLKKKCEEYGLPYSIEGKNCIDLYKNLRSWKHLLPLQNLKQKTVEEFLEIKRKDRLSGRQLVKVYQDYIKTRQPELKSMILQHNKEDILSLPRIQSLLVFGPLGNGSFTVKEHHITDHKLSVHLSLPFAAPTSLFIEKSGHRLCVSSSEACLSCPLDNGQLKHYHKNTKDYRYLPLEDLVIPVSMASFVDQSAVEKAEPQNCYTRFCPDENFLSNQDDLQKYCTDMIYYLLRKDK</sequence>
<dbReference type="OrthoDB" id="9790530at2"/>
<dbReference type="GO" id="GO:0003676">
    <property type="term" value="F:nucleic acid binding"/>
    <property type="evidence" value="ECO:0007669"/>
    <property type="project" value="InterPro"/>
</dbReference>